<dbReference type="AlphaFoldDB" id="A0A5M3MAH4"/>
<reference evidence="2" key="1">
    <citation type="journal article" date="2012" name="Science">
        <title>The Paleozoic origin of enzymatic lignin decomposition reconstructed from 31 fungal genomes.</title>
        <authorList>
            <person name="Floudas D."/>
            <person name="Binder M."/>
            <person name="Riley R."/>
            <person name="Barry K."/>
            <person name="Blanchette R.A."/>
            <person name="Henrissat B."/>
            <person name="Martinez A.T."/>
            <person name="Otillar R."/>
            <person name="Spatafora J.W."/>
            <person name="Yadav J.S."/>
            <person name="Aerts A."/>
            <person name="Benoit I."/>
            <person name="Boyd A."/>
            <person name="Carlson A."/>
            <person name="Copeland A."/>
            <person name="Coutinho P.M."/>
            <person name="de Vries R.P."/>
            <person name="Ferreira P."/>
            <person name="Findley K."/>
            <person name="Foster B."/>
            <person name="Gaskell J."/>
            <person name="Glotzer D."/>
            <person name="Gorecki P."/>
            <person name="Heitman J."/>
            <person name="Hesse C."/>
            <person name="Hori C."/>
            <person name="Igarashi K."/>
            <person name="Jurgens J.A."/>
            <person name="Kallen N."/>
            <person name="Kersten P."/>
            <person name="Kohler A."/>
            <person name="Kuees U."/>
            <person name="Kumar T.K.A."/>
            <person name="Kuo A."/>
            <person name="LaButti K."/>
            <person name="Larrondo L.F."/>
            <person name="Lindquist E."/>
            <person name="Ling A."/>
            <person name="Lombard V."/>
            <person name="Lucas S."/>
            <person name="Lundell T."/>
            <person name="Martin R."/>
            <person name="McLaughlin D.J."/>
            <person name="Morgenstern I."/>
            <person name="Morin E."/>
            <person name="Murat C."/>
            <person name="Nagy L.G."/>
            <person name="Nolan M."/>
            <person name="Ohm R.A."/>
            <person name="Patyshakuliyeva A."/>
            <person name="Rokas A."/>
            <person name="Ruiz-Duenas F.J."/>
            <person name="Sabat G."/>
            <person name="Salamov A."/>
            <person name="Samejima M."/>
            <person name="Schmutz J."/>
            <person name="Slot J.C."/>
            <person name="St John F."/>
            <person name="Stenlid J."/>
            <person name="Sun H."/>
            <person name="Sun S."/>
            <person name="Syed K."/>
            <person name="Tsang A."/>
            <person name="Wiebenga A."/>
            <person name="Young D."/>
            <person name="Pisabarro A."/>
            <person name="Eastwood D.C."/>
            <person name="Martin F."/>
            <person name="Cullen D."/>
            <person name="Grigoriev I.V."/>
            <person name="Hibbett D.S."/>
        </authorList>
    </citation>
    <scope>NUCLEOTIDE SEQUENCE [LARGE SCALE GENOMIC DNA]</scope>
    <source>
        <strain evidence="2">RWD-64-598 SS2</strain>
    </source>
</reference>
<protein>
    <submittedName>
        <fullName evidence="1">Uncharacterized protein</fullName>
    </submittedName>
</protein>
<dbReference type="KEGG" id="cput:CONPUDRAFT_65500"/>
<evidence type="ECO:0000313" key="2">
    <source>
        <dbReference type="Proteomes" id="UP000053558"/>
    </source>
</evidence>
<dbReference type="EMBL" id="JH711588">
    <property type="protein sequence ID" value="EIW75625.1"/>
    <property type="molecule type" value="Genomic_DNA"/>
</dbReference>
<feature type="non-terminal residue" evidence="1">
    <location>
        <position position="111"/>
    </location>
</feature>
<dbReference type="OMA" id="PRTHKCA"/>
<organism evidence="1 2">
    <name type="scientific">Coniophora puteana (strain RWD-64-598)</name>
    <name type="common">Brown rot fungus</name>
    <dbReference type="NCBI Taxonomy" id="741705"/>
    <lineage>
        <taxon>Eukaryota</taxon>
        <taxon>Fungi</taxon>
        <taxon>Dikarya</taxon>
        <taxon>Basidiomycota</taxon>
        <taxon>Agaricomycotina</taxon>
        <taxon>Agaricomycetes</taxon>
        <taxon>Agaricomycetidae</taxon>
        <taxon>Boletales</taxon>
        <taxon>Coniophorineae</taxon>
        <taxon>Coniophoraceae</taxon>
        <taxon>Coniophora</taxon>
    </lineage>
</organism>
<accession>A0A5M3MAH4</accession>
<dbReference type="RefSeq" id="XP_007774084.1">
    <property type="nucleotide sequence ID" value="XM_007775894.1"/>
</dbReference>
<dbReference type="OrthoDB" id="3366231at2759"/>
<dbReference type="Proteomes" id="UP000053558">
    <property type="component" value="Unassembled WGS sequence"/>
</dbReference>
<proteinExistence type="predicted"/>
<comment type="caution">
    <text evidence="1">The sequence shown here is derived from an EMBL/GenBank/DDBJ whole genome shotgun (WGS) entry which is preliminary data.</text>
</comment>
<evidence type="ECO:0000313" key="1">
    <source>
        <dbReference type="EMBL" id="EIW75625.1"/>
    </source>
</evidence>
<gene>
    <name evidence="1" type="ORF">CONPUDRAFT_65500</name>
</gene>
<name>A0A5M3MAH4_CONPW</name>
<sequence>MVARVSSPRLKWGEVRAGHAHACPHCSIPLLTGESPGFCCGKLGCRVNDVAPLPPLPPEYDVFINDPNISRNSRILNLIFSFAALESTHTFPHFGSGPPAFVAIQGRVYHR</sequence>
<keyword evidence="2" id="KW-1185">Reference proteome</keyword>
<dbReference type="GeneID" id="19208427"/>